<organism evidence="2 3">
    <name type="scientific">Pleurodeles waltl</name>
    <name type="common">Iberian ribbed newt</name>
    <dbReference type="NCBI Taxonomy" id="8319"/>
    <lineage>
        <taxon>Eukaryota</taxon>
        <taxon>Metazoa</taxon>
        <taxon>Chordata</taxon>
        <taxon>Craniata</taxon>
        <taxon>Vertebrata</taxon>
        <taxon>Euteleostomi</taxon>
        <taxon>Amphibia</taxon>
        <taxon>Batrachia</taxon>
        <taxon>Caudata</taxon>
        <taxon>Salamandroidea</taxon>
        <taxon>Salamandridae</taxon>
        <taxon>Pleurodelinae</taxon>
        <taxon>Pleurodeles</taxon>
    </lineage>
</organism>
<comment type="caution">
    <text evidence="2">The sequence shown here is derived from an EMBL/GenBank/DDBJ whole genome shotgun (WGS) entry which is preliminary data.</text>
</comment>
<evidence type="ECO:0000313" key="3">
    <source>
        <dbReference type="Proteomes" id="UP001066276"/>
    </source>
</evidence>
<feature type="compositionally biased region" description="Low complexity" evidence="1">
    <location>
        <begin position="144"/>
        <end position="162"/>
    </location>
</feature>
<dbReference type="Proteomes" id="UP001066276">
    <property type="component" value="Chromosome 10"/>
</dbReference>
<gene>
    <name evidence="2" type="ORF">NDU88_006775</name>
</gene>
<keyword evidence="3" id="KW-1185">Reference proteome</keyword>
<feature type="compositionally biased region" description="Polar residues" evidence="1">
    <location>
        <begin position="172"/>
        <end position="184"/>
    </location>
</feature>
<accession>A0AAV7MFY3</accession>
<evidence type="ECO:0000313" key="2">
    <source>
        <dbReference type="EMBL" id="KAJ1101710.1"/>
    </source>
</evidence>
<proteinExistence type="predicted"/>
<feature type="region of interest" description="Disordered" evidence="1">
    <location>
        <begin position="262"/>
        <end position="284"/>
    </location>
</feature>
<reference evidence="2" key="1">
    <citation type="journal article" date="2022" name="bioRxiv">
        <title>Sequencing and chromosome-scale assembly of the giantPleurodeles waltlgenome.</title>
        <authorList>
            <person name="Brown T."/>
            <person name="Elewa A."/>
            <person name="Iarovenko S."/>
            <person name="Subramanian E."/>
            <person name="Araus A.J."/>
            <person name="Petzold A."/>
            <person name="Susuki M."/>
            <person name="Suzuki K.-i.T."/>
            <person name="Hayashi T."/>
            <person name="Toyoda A."/>
            <person name="Oliveira C."/>
            <person name="Osipova E."/>
            <person name="Leigh N.D."/>
            <person name="Simon A."/>
            <person name="Yun M.H."/>
        </authorList>
    </citation>
    <scope>NUCLEOTIDE SEQUENCE</scope>
    <source>
        <strain evidence="2">20211129_DDA</strain>
        <tissue evidence="2">Liver</tissue>
    </source>
</reference>
<dbReference type="EMBL" id="JANPWB010000014">
    <property type="protein sequence ID" value="KAJ1101710.1"/>
    <property type="molecule type" value="Genomic_DNA"/>
</dbReference>
<feature type="region of interest" description="Disordered" evidence="1">
    <location>
        <begin position="137"/>
        <end position="205"/>
    </location>
</feature>
<evidence type="ECO:0000256" key="1">
    <source>
        <dbReference type="SAM" id="MobiDB-lite"/>
    </source>
</evidence>
<protein>
    <submittedName>
        <fullName evidence="2">Uncharacterized protein</fullName>
    </submittedName>
</protein>
<dbReference type="AlphaFoldDB" id="A0AAV7MFY3"/>
<sequence>MHAPSCGSRLPSDQAPLCWGKHQLQGAFPISHIPTKRRRRRLEAKQRAGSPSSYKLASATGVRLGQRQQAPVKELVFVVADATSPTVWLLGRNILHRCVCLAPGGSLPQCVPGDCLKEVFPGVCRCLAPGDSLPRLAPAGARQRPVGRSAPAAAPRADLAATRSHHRKRSSDGANVTRTRTSLPRTAHARSPSSRHVPSPDGTGCSYARLPIGSERCEGGVAVKSENNGSEGRGAPPTRHRRSNSLCFRAAARDGVAVKELERRGRGETGAVVGESGKGLKAQL</sequence>
<feature type="region of interest" description="Disordered" evidence="1">
    <location>
        <begin position="222"/>
        <end position="244"/>
    </location>
</feature>
<name>A0AAV7MFY3_PLEWA</name>